<protein>
    <recommendedName>
        <fullName evidence="2">SCP2 domain-containing protein</fullName>
    </recommendedName>
</protein>
<dbReference type="EMBL" id="LAZR01008413">
    <property type="protein sequence ID" value="KKM78919.1"/>
    <property type="molecule type" value="Genomic_DNA"/>
</dbReference>
<name>A0A0F9K9P7_9ZZZZ</name>
<reference evidence="1" key="1">
    <citation type="journal article" date="2015" name="Nature">
        <title>Complex archaea that bridge the gap between prokaryotes and eukaryotes.</title>
        <authorList>
            <person name="Spang A."/>
            <person name="Saw J.H."/>
            <person name="Jorgensen S.L."/>
            <person name="Zaremba-Niedzwiedzka K."/>
            <person name="Martijn J."/>
            <person name="Lind A.E."/>
            <person name="van Eijk R."/>
            <person name="Schleper C."/>
            <person name="Guy L."/>
            <person name="Ettema T.J."/>
        </authorList>
    </citation>
    <scope>NUCLEOTIDE SEQUENCE</scope>
</reference>
<accession>A0A0F9K9P7</accession>
<proteinExistence type="predicted"/>
<comment type="caution">
    <text evidence="1">The sequence shown here is derived from an EMBL/GenBank/DDBJ whole genome shotgun (WGS) entry which is preliminary data.</text>
</comment>
<organism evidence="1">
    <name type="scientific">marine sediment metagenome</name>
    <dbReference type="NCBI Taxonomy" id="412755"/>
    <lineage>
        <taxon>unclassified sequences</taxon>
        <taxon>metagenomes</taxon>
        <taxon>ecological metagenomes</taxon>
    </lineage>
</organism>
<evidence type="ECO:0000313" key="1">
    <source>
        <dbReference type="EMBL" id="KKM78919.1"/>
    </source>
</evidence>
<gene>
    <name evidence="1" type="ORF">LCGC14_1355110</name>
</gene>
<sequence length="133" mass="15442">MGSGQTSKIGRLVNLLMEKVAEVAGEDDWEEADGWVGKWTIEGPDDVTLVYEIRGGKFFETRERENYTGEVRMSEDTFLDLVDAALHGRGEQVFIEKYRKWHIQYFGEQWLVDSERFRKVLKRLGSVPLRSLL</sequence>
<evidence type="ECO:0008006" key="2">
    <source>
        <dbReference type="Google" id="ProtNLM"/>
    </source>
</evidence>
<dbReference type="AlphaFoldDB" id="A0A0F9K9P7"/>